<dbReference type="STRING" id="1037660.A0A066WEA6"/>
<gene>
    <name evidence="11" type="ORF">K437DRAFT_272803</name>
</gene>
<dbReference type="PRINTS" id="PR01046">
    <property type="entry name" value="TRNASYNTHPRO"/>
</dbReference>
<dbReference type="AlphaFoldDB" id="A0A066WEA6"/>
<proteinExistence type="inferred from homology"/>
<dbReference type="GO" id="GO:0005739">
    <property type="term" value="C:mitochondrion"/>
    <property type="evidence" value="ECO:0007669"/>
    <property type="project" value="TreeGrafter"/>
</dbReference>
<dbReference type="InterPro" id="IPR004154">
    <property type="entry name" value="Anticodon-bd"/>
</dbReference>
<dbReference type="Gene3D" id="3.40.50.800">
    <property type="entry name" value="Anticodon-binding domain"/>
    <property type="match status" value="1"/>
</dbReference>
<protein>
    <recommendedName>
        <fullName evidence="2">proline--tRNA ligase</fullName>
        <ecNumber evidence="2">6.1.1.15</ecNumber>
    </recommendedName>
    <alternativeName>
        <fullName evidence="8">Prolyl-tRNA synthetase</fullName>
    </alternativeName>
</protein>
<evidence type="ECO:0000256" key="5">
    <source>
        <dbReference type="ARBA" id="ARBA00022840"/>
    </source>
</evidence>
<dbReference type="OrthoDB" id="10267474at2759"/>
<evidence type="ECO:0000256" key="2">
    <source>
        <dbReference type="ARBA" id="ARBA00012831"/>
    </source>
</evidence>
<dbReference type="EC" id="6.1.1.15" evidence="2"/>
<keyword evidence="12" id="KW-1185">Reference proteome</keyword>
<dbReference type="InterPro" id="IPR002316">
    <property type="entry name" value="Pro-tRNA-ligase_IIa"/>
</dbReference>
<dbReference type="InterPro" id="IPR004500">
    <property type="entry name" value="Pro-tRNA-synth_IIa_bac-type"/>
</dbReference>
<dbReference type="Pfam" id="PF03129">
    <property type="entry name" value="HGTP_anticodon"/>
    <property type="match status" value="1"/>
</dbReference>
<evidence type="ECO:0000256" key="7">
    <source>
        <dbReference type="ARBA" id="ARBA00023146"/>
    </source>
</evidence>
<dbReference type="GO" id="GO:0006433">
    <property type="term" value="P:prolyl-tRNA aminoacylation"/>
    <property type="evidence" value="ECO:0007669"/>
    <property type="project" value="InterPro"/>
</dbReference>
<evidence type="ECO:0000259" key="10">
    <source>
        <dbReference type="PROSITE" id="PS50862"/>
    </source>
</evidence>
<dbReference type="OMA" id="FQMGCYG"/>
<dbReference type="NCBIfam" id="TIGR00409">
    <property type="entry name" value="proS_fam_II"/>
    <property type="match status" value="1"/>
</dbReference>
<keyword evidence="6" id="KW-0648">Protein biosynthesis</keyword>
<dbReference type="EMBL" id="JMSN01000014">
    <property type="protein sequence ID" value="KDN52111.1"/>
    <property type="molecule type" value="Genomic_DNA"/>
</dbReference>
<dbReference type="InterPro" id="IPR045864">
    <property type="entry name" value="aa-tRNA-synth_II/BPL/LPL"/>
</dbReference>
<evidence type="ECO:0000313" key="11">
    <source>
        <dbReference type="EMBL" id="KDN52111.1"/>
    </source>
</evidence>
<feature type="domain" description="Aminoacyl-transfer RNA synthetases class-II family profile" evidence="10">
    <location>
        <begin position="100"/>
        <end position="575"/>
    </location>
</feature>
<keyword evidence="4" id="KW-0547">Nucleotide-binding</keyword>
<dbReference type="InterPro" id="IPR050062">
    <property type="entry name" value="Pro-tRNA_synthetase"/>
</dbReference>
<evidence type="ECO:0000256" key="4">
    <source>
        <dbReference type="ARBA" id="ARBA00022741"/>
    </source>
</evidence>
<organism evidence="11 12">
    <name type="scientific">Tilletiaria anomala (strain ATCC 24038 / CBS 436.72 / UBC 951)</name>
    <dbReference type="NCBI Taxonomy" id="1037660"/>
    <lineage>
        <taxon>Eukaryota</taxon>
        <taxon>Fungi</taxon>
        <taxon>Dikarya</taxon>
        <taxon>Basidiomycota</taxon>
        <taxon>Ustilaginomycotina</taxon>
        <taxon>Exobasidiomycetes</taxon>
        <taxon>Georgefischeriales</taxon>
        <taxon>Tilletiariaceae</taxon>
        <taxon>Tilletiaria</taxon>
    </lineage>
</organism>
<dbReference type="Gene3D" id="3.30.930.10">
    <property type="entry name" value="Bira Bifunctional Protein, Domain 2"/>
    <property type="match status" value="2"/>
</dbReference>
<dbReference type="Pfam" id="PF00587">
    <property type="entry name" value="tRNA-synt_2b"/>
    <property type="match status" value="1"/>
</dbReference>
<evidence type="ECO:0000313" key="12">
    <source>
        <dbReference type="Proteomes" id="UP000027361"/>
    </source>
</evidence>
<dbReference type="RefSeq" id="XP_013244954.1">
    <property type="nucleotide sequence ID" value="XM_013389500.1"/>
</dbReference>
<evidence type="ECO:0000256" key="8">
    <source>
        <dbReference type="ARBA" id="ARBA00029731"/>
    </source>
</evidence>
<dbReference type="FunCoup" id="A0A066WEA6">
    <property type="interactions" value="248"/>
</dbReference>
<dbReference type="InParanoid" id="A0A066WEA6"/>
<comment type="similarity">
    <text evidence="1">Belongs to the class-II aminoacyl-tRNA synthetase family.</text>
</comment>
<evidence type="ECO:0000256" key="3">
    <source>
        <dbReference type="ARBA" id="ARBA00022598"/>
    </source>
</evidence>
<dbReference type="SUPFAM" id="SSF55681">
    <property type="entry name" value="Class II aaRS and biotin synthetases"/>
    <property type="match status" value="1"/>
</dbReference>
<dbReference type="HOGENOM" id="CLU_016739_2_2_1"/>
<dbReference type="GO" id="GO:0005524">
    <property type="term" value="F:ATP binding"/>
    <property type="evidence" value="ECO:0007669"/>
    <property type="project" value="UniProtKB-KW"/>
</dbReference>
<accession>A0A066WEA6</accession>
<dbReference type="InterPro" id="IPR036621">
    <property type="entry name" value="Anticodon-bd_dom_sf"/>
</dbReference>
<sequence>MFLLHSTRTKPLGDSAHLVDLPRCVTCRRPSRVPHSTIRFASADSKAAALIERPPHEQVVRLSRLFLPTFNAESLSTSKAALPSLGLLLRGGFARQSSAGIYTLLPMGLRVVQKISAIIEDEMNGIGASRLEMPTLLSSALWYKSGRWKSMGSELFRLKGRGGSEYLLAPTHEEEVTRLVADEVQSHRQLPVKVYQITRKYRDEPRPRSGLMRTREFYMKDLYTFDADEARARESYEQVRGAYSRILDRLLGANHGAWLAAAADTGAIGGDLSHEYQIEDELGEDTILKCSTCAHAANQELAQSSPRHDPSVLPISAQDLRVELYELANDPAGLNAADSDAAFQIAAERSPARLWAVVVPRDRSISPVQLRKAAAQDLQPLHKSSHCTQPGQFSASFDKVTVLTDAECSAVEAQEVCDAVAAGISALLNEDHGTSAGAAPSLEDFFPPVQSLQASALVDVPFMTESSIELSYGNYREAADGDACSSCAAQGRAGTLVASKAIEVGHTFLLGAKYSDALQVGFTPAAADAANSPASSSQRRVPFQMGCYGLGISRLLGAIAQRSATLGGQHGFVWPRSMAPFQVCIIANGSNADGLAQVLQALFHRPGKVTGCSSDHPVVANDVAIDDREELSISRRLKDANLIGFPVVVVIGKAWREKRHVEVIIRDAQSVDGTIKCETTLIALD</sequence>
<comment type="caution">
    <text evidence="11">The sequence shown here is derived from an EMBL/GenBank/DDBJ whole genome shotgun (WGS) entry which is preliminary data.</text>
</comment>
<keyword evidence="7 11" id="KW-0030">Aminoacyl-tRNA synthetase</keyword>
<dbReference type="InterPro" id="IPR002314">
    <property type="entry name" value="aa-tRNA-synt_IIb"/>
</dbReference>
<evidence type="ECO:0000256" key="1">
    <source>
        <dbReference type="ARBA" id="ARBA00008226"/>
    </source>
</evidence>
<keyword evidence="3" id="KW-0436">Ligase</keyword>
<reference evidence="11 12" key="1">
    <citation type="submission" date="2014-05" db="EMBL/GenBank/DDBJ databases">
        <title>Draft genome sequence of a rare smut relative, Tilletiaria anomala UBC 951.</title>
        <authorList>
            <consortium name="DOE Joint Genome Institute"/>
            <person name="Toome M."/>
            <person name="Kuo A."/>
            <person name="Henrissat B."/>
            <person name="Lipzen A."/>
            <person name="Tritt A."/>
            <person name="Yoshinaga Y."/>
            <person name="Zane M."/>
            <person name="Barry K."/>
            <person name="Grigoriev I.V."/>
            <person name="Spatafora J.W."/>
            <person name="Aimea M.C."/>
        </authorList>
    </citation>
    <scope>NUCLEOTIDE SEQUENCE [LARGE SCALE GENOMIC DNA]</scope>
    <source>
        <strain evidence="11 12">UBC 951</strain>
    </source>
</reference>
<evidence type="ECO:0000256" key="6">
    <source>
        <dbReference type="ARBA" id="ARBA00022917"/>
    </source>
</evidence>
<dbReference type="SUPFAM" id="SSF52954">
    <property type="entry name" value="Class II aaRS ABD-related"/>
    <property type="match status" value="1"/>
</dbReference>
<dbReference type="InterPro" id="IPR006195">
    <property type="entry name" value="aa-tRNA-synth_II"/>
</dbReference>
<keyword evidence="5" id="KW-0067">ATP-binding</keyword>
<name>A0A066WEA6_TILAU</name>
<dbReference type="GeneID" id="25266378"/>
<dbReference type="PANTHER" id="PTHR42753:SF2">
    <property type="entry name" value="PROLINE--TRNA LIGASE"/>
    <property type="match status" value="1"/>
</dbReference>
<dbReference type="Proteomes" id="UP000027361">
    <property type="component" value="Unassembled WGS sequence"/>
</dbReference>
<comment type="catalytic activity">
    <reaction evidence="9">
        <text>tRNA(Pro) + L-proline + ATP = L-prolyl-tRNA(Pro) + AMP + diphosphate</text>
        <dbReference type="Rhea" id="RHEA:14305"/>
        <dbReference type="Rhea" id="RHEA-COMP:9700"/>
        <dbReference type="Rhea" id="RHEA-COMP:9702"/>
        <dbReference type="ChEBI" id="CHEBI:30616"/>
        <dbReference type="ChEBI" id="CHEBI:33019"/>
        <dbReference type="ChEBI" id="CHEBI:60039"/>
        <dbReference type="ChEBI" id="CHEBI:78442"/>
        <dbReference type="ChEBI" id="CHEBI:78532"/>
        <dbReference type="ChEBI" id="CHEBI:456215"/>
        <dbReference type="EC" id="6.1.1.15"/>
    </reaction>
</comment>
<dbReference type="PANTHER" id="PTHR42753">
    <property type="entry name" value="MITOCHONDRIAL RIBOSOME PROTEIN L39/PROLYL-TRNA LIGASE FAMILY MEMBER"/>
    <property type="match status" value="1"/>
</dbReference>
<evidence type="ECO:0000256" key="9">
    <source>
        <dbReference type="ARBA" id="ARBA00047671"/>
    </source>
</evidence>
<dbReference type="GO" id="GO:0004827">
    <property type="term" value="F:proline-tRNA ligase activity"/>
    <property type="evidence" value="ECO:0007669"/>
    <property type="project" value="UniProtKB-EC"/>
</dbReference>
<dbReference type="PROSITE" id="PS50862">
    <property type="entry name" value="AA_TRNA_LIGASE_II"/>
    <property type="match status" value="1"/>
</dbReference>